<evidence type="ECO:0000313" key="2">
    <source>
        <dbReference type="Proteomes" id="UP001215503"/>
    </source>
</evidence>
<accession>A0ABT5YQF6</accession>
<proteinExistence type="predicted"/>
<dbReference type="InterPro" id="IPR016155">
    <property type="entry name" value="Mopterin_synth/thiamin_S_b"/>
</dbReference>
<evidence type="ECO:0000313" key="1">
    <source>
        <dbReference type="EMBL" id="MDF2097205.1"/>
    </source>
</evidence>
<name>A0ABT5YQF6_9PROT</name>
<comment type="caution">
    <text evidence="1">The sequence shown here is derived from an EMBL/GenBank/DDBJ whole genome shotgun (WGS) entry which is preliminary data.</text>
</comment>
<dbReference type="Pfam" id="PF02597">
    <property type="entry name" value="ThiS"/>
    <property type="match status" value="1"/>
</dbReference>
<dbReference type="EMBL" id="JARHUD010000010">
    <property type="protein sequence ID" value="MDF2097205.1"/>
    <property type="molecule type" value="Genomic_DNA"/>
</dbReference>
<dbReference type="PANTHER" id="PTHR38031:SF1">
    <property type="entry name" value="SULFUR CARRIER PROTEIN CYSO"/>
    <property type="match status" value="1"/>
</dbReference>
<dbReference type="Proteomes" id="UP001215503">
    <property type="component" value="Unassembled WGS sequence"/>
</dbReference>
<dbReference type="SUPFAM" id="SSF54285">
    <property type="entry name" value="MoaD/ThiS"/>
    <property type="match status" value="1"/>
</dbReference>
<dbReference type="InterPro" id="IPR052045">
    <property type="entry name" value="Sulfur_Carrier/Prot_Modifier"/>
</dbReference>
<dbReference type="PANTHER" id="PTHR38031">
    <property type="entry name" value="SULFUR CARRIER PROTEIN SLR0821-RELATED"/>
    <property type="match status" value="1"/>
</dbReference>
<dbReference type="InterPro" id="IPR012675">
    <property type="entry name" value="Beta-grasp_dom_sf"/>
</dbReference>
<protein>
    <submittedName>
        <fullName evidence="1">MoaD/ThiS family protein</fullName>
    </submittedName>
</protein>
<sequence length="97" mass="10918">MSLKTEREAPQVVVHLPTALRALFPEAPPRVQVRAATLAEVMHVLDQRWPGMRDRLCDSRPALRRHINAFVDGERVDLTRRLQEGDEVILLTAISGG</sequence>
<dbReference type="RefSeq" id="WP_275823984.1">
    <property type="nucleotide sequence ID" value="NZ_JARHUD010000010.1"/>
</dbReference>
<keyword evidence="2" id="KW-1185">Reference proteome</keyword>
<reference evidence="1 2" key="1">
    <citation type="submission" date="2023-03" db="EMBL/GenBank/DDBJ databases">
        <title>Fodinicurvata sp. CAU 1616 isolated from sea sendiment.</title>
        <authorList>
            <person name="Kim W."/>
        </authorList>
    </citation>
    <scope>NUCLEOTIDE SEQUENCE [LARGE SCALE GENOMIC DNA]</scope>
    <source>
        <strain evidence="1 2">CAU 1616</strain>
    </source>
</reference>
<gene>
    <name evidence="1" type="ORF">P2G67_14590</name>
</gene>
<dbReference type="Gene3D" id="3.10.20.30">
    <property type="match status" value="1"/>
</dbReference>
<dbReference type="InterPro" id="IPR003749">
    <property type="entry name" value="ThiS/MoaD-like"/>
</dbReference>
<organism evidence="1 2">
    <name type="scientific">Aquibaculum arenosum</name>
    <dbReference type="NCBI Taxonomy" id="3032591"/>
    <lineage>
        <taxon>Bacteria</taxon>
        <taxon>Pseudomonadati</taxon>
        <taxon>Pseudomonadota</taxon>
        <taxon>Alphaproteobacteria</taxon>
        <taxon>Rhodospirillales</taxon>
        <taxon>Rhodovibrionaceae</taxon>
        <taxon>Aquibaculum</taxon>
    </lineage>
</organism>